<reference evidence="3" key="1">
    <citation type="journal article" date="2016" name="Genome Announc.">
        <title>Draft genome sequence of Aspergillus niger strain An76.</title>
        <authorList>
            <person name="Gong W."/>
            <person name="Cheng Z."/>
            <person name="Zhang H."/>
            <person name="Liu L."/>
            <person name="Gao P."/>
            <person name="Wang L."/>
        </authorList>
    </citation>
    <scope>NUCLEOTIDE SEQUENCE [LARGE SCALE GENOMIC DNA]</scope>
    <source>
        <strain evidence="3">An76</strain>
    </source>
</reference>
<dbReference type="Proteomes" id="UP000068243">
    <property type="component" value="Unassembled WGS sequence"/>
</dbReference>
<dbReference type="OrthoDB" id="5412996at2759"/>
<evidence type="ECO:0000313" key="2">
    <source>
        <dbReference type="EMBL" id="GAQ33810.1"/>
    </source>
</evidence>
<dbReference type="SUPFAM" id="SSF56112">
    <property type="entry name" value="Protein kinase-like (PK-like)"/>
    <property type="match status" value="1"/>
</dbReference>
<gene>
    <name evidence="2" type="ORF">ABL_00361</name>
</gene>
<keyword evidence="2" id="KW-0808">Transferase</keyword>
<dbReference type="Pfam" id="PF01636">
    <property type="entry name" value="APH"/>
    <property type="match status" value="1"/>
</dbReference>
<dbReference type="VEuPathDB" id="FungiDB:ASPNIDRAFT2_1159886"/>
<dbReference type="InterPro" id="IPR002575">
    <property type="entry name" value="Aminoglycoside_PTrfase"/>
</dbReference>
<dbReference type="VEuPathDB" id="FungiDB:ATCC64974_86630"/>
<dbReference type="InterPro" id="IPR051678">
    <property type="entry name" value="AGP_Transferase"/>
</dbReference>
<organism evidence="2 3">
    <name type="scientific">Aspergillus niger</name>
    <dbReference type="NCBI Taxonomy" id="5061"/>
    <lineage>
        <taxon>Eukaryota</taxon>
        <taxon>Fungi</taxon>
        <taxon>Dikarya</taxon>
        <taxon>Ascomycota</taxon>
        <taxon>Pezizomycotina</taxon>
        <taxon>Eurotiomycetes</taxon>
        <taxon>Eurotiomycetidae</taxon>
        <taxon>Eurotiales</taxon>
        <taxon>Aspergillaceae</taxon>
        <taxon>Aspergillus</taxon>
        <taxon>Aspergillus subgen. Circumdati</taxon>
    </lineage>
</organism>
<dbReference type="AlphaFoldDB" id="A0A100I325"/>
<dbReference type="OMA" id="DVAWEQA"/>
<dbReference type="VEuPathDB" id="FungiDB:An04g09900"/>
<comment type="caution">
    <text evidence="2">The sequence shown here is derived from an EMBL/GenBank/DDBJ whole genome shotgun (WGS) entry which is preliminary data.</text>
</comment>
<sequence length="491" mass="57370">MRPRMRFDDVAWEQAEEVSDNWLLQFLDHDVLVPIGYFMLDQNGCNGNNFNILEKGSYNISLRLKNEHESTIIRLSQPGAVFFPEEKVMNEVATMRFLADKTSILIPFIHLSGTKKQSPLELSPFIIMDYIEHETNMYHALNTPGRPKEERGVLDPAIDEDRLGMLYGEMADILLQLSVPSIPRIGSLSQIDDFTWDVTRRPLSMNMNELVRVGSLPQSKLPSIHTTYTTTSSYLEALADLNIEHLIHQRNDSVDSADDCRRRYVARQLFRKLARDKRLGNPALDKGPFKLWCDDLRPANVLLHGDLELAGVVDWEFTYAAPAEFAYAPPWWLLIEKPEYWSEGLEDWIKKFDFRLKTFLKVMKKHEDNAIQKGQLKENQRLSNHMRESWESGDFWVMYAVTHSFAFDAIYWQKIDPRFFGPTKNPEEAWRERLNLLDRQEKDDMEELVSRKLEEMESRVLAWDPDEYTMAFHQQLKERKEKEDGGKSEGD</sequence>
<dbReference type="VEuPathDB" id="FungiDB:M747DRAFT_309687"/>
<dbReference type="GO" id="GO:0016740">
    <property type="term" value="F:transferase activity"/>
    <property type="evidence" value="ECO:0007669"/>
    <property type="project" value="UniProtKB-KW"/>
</dbReference>
<accession>A0A100I325</accession>
<dbReference type="EMBL" id="BCMY01000001">
    <property type="protein sequence ID" value="GAQ33810.1"/>
    <property type="molecule type" value="Genomic_DNA"/>
</dbReference>
<dbReference type="PANTHER" id="PTHR21310">
    <property type="entry name" value="AMINOGLYCOSIDE PHOSPHOTRANSFERASE-RELATED-RELATED"/>
    <property type="match status" value="1"/>
</dbReference>
<protein>
    <submittedName>
        <fullName evidence="2">Phosphotransferase family protein</fullName>
    </submittedName>
</protein>
<evidence type="ECO:0000259" key="1">
    <source>
        <dbReference type="Pfam" id="PF01636"/>
    </source>
</evidence>
<evidence type="ECO:0000313" key="3">
    <source>
        <dbReference type="Proteomes" id="UP000068243"/>
    </source>
</evidence>
<dbReference type="InterPro" id="IPR011009">
    <property type="entry name" value="Kinase-like_dom_sf"/>
</dbReference>
<name>A0A100I325_ASPNG</name>
<proteinExistence type="predicted"/>
<dbReference type="PANTHER" id="PTHR21310:SF37">
    <property type="entry name" value="AMINOGLYCOSIDE PHOSPHOTRANSFERASE DOMAIN-CONTAINING PROTEIN"/>
    <property type="match status" value="1"/>
</dbReference>
<feature type="domain" description="Aminoglycoside phosphotransferase" evidence="1">
    <location>
        <begin position="63"/>
        <end position="323"/>
    </location>
</feature>